<proteinExistence type="predicted"/>
<reference evidence="2" key="1">
    <citation type="submission" date="2020-05" db="EMBL/GenBank/DDBJ databases">
        <title>Phylogenomic resolution of chytrid fungi.</title>
        <authorList>
            <person name="Stajich J.E."/>
            <person name="Amses K."/>
            <person name="Simmons R."/>
            <person name="Seto K."/>
            <person name="Myers J."/>
            <person name="Bonds A."/>
            <person name="Quandt C.A."/>
            <person name="Barry K."/>
            <person name="Liu P."/>
            <person name="Grigoriev I."/>
            <person name="Longcore J.E."/>
            <person name="James T.Y."/>
        </authorList>
    </citation>
    <scope>NUCLEOTIDE SEQUENCE</scope>
    <source>
        <strain evidence="2">PLAUS21</strain>
    </source>
</reference>
<evidence type="ECO:0000256" key="1">
    <source>
        <dbReference type="SAM" id="MobiDB-lite"/>
    </source>
</evidence>
<evidence type="ECO:0000313" key="2">
    <source>
        <dbReference type="EMBL" id="KAJ3255180.1"/>
    </source>
</evidence>
<organism evidence="2 3">
    <name type="scientific">Boothiomyces macroporosus</name>
    <dbReference type="NCBI Taxonomy" id="261099"/>
    <lineage>
        <taxon>Eukaryota</taxon>
        <taxon>Fungi</taxon>
        <taxon>Fungi incertae sedis</taxon>
        <taxon>Chytridiomycota</taxon>
        <taxon>Chytridiomycota incertae sedis</taxon>
        <taxon>Chytridiomycetes</taxon>
        <taxon>Rhizophydiales</taxon>
        <taxon>Terramycetaceae</taxon>
        <taxon>Boothiomyces</taxon>
    </lineage>
</organism>
<evidence type="ECO:0000313" key="3">
    <source>
        <dbReference type="Proteomes" id="UP001210925"/>
    </source>
</evidence>
<dbReference type="EMBL" id="JADGKB010000070">
    <property type="protein sequence ID" value="KAJ3255180.1"/>
    <property type="molecule type" value="Genomic_DNA"/>
</dbReference>
<dbReference type="Proteomes" id="UP001210925">
    <property type="component" value="Unassembled WGS sequence"/>
</dbReference>
<feature type="region of interest" description="Disordered" evidence="1">
    <location>
        <begin position="148"/>
        <end position="184"/>
    </location>
</feature>
<feature type="compositionally biased region" description="Polar residues" evidence="1">
    <location>
        <begin position="164"/>
        <end position="184"/>
    </location>
</feature>
<sequence length="260" mass="29710">MDLFVPDKYSQHTEDLFSSTDLFDTADTDNGDFSLDCPKDVFQDYSQYLTNTIPAVQTYYSNIKIQDQSEAGEMGVDNELNLVYKSDDRYLLFPKQDVTEIKIKDLDMVYFNLYLGESFVTFEFSDLDQAKAIKRFFVDDEVTLKELPTGESERKDESSLEMANDNSNNVDSENTQVNQESENSQVLEIDINELSEDLAALLKSPISGQHTSKINQAFKEKQEAIYRANEIYLETIRSILAKPCSLCFDENATKRNSSLT</sequence>
<dbReference type="AlphaFoldDB" id="A0AAD5UGU4"/>
<protein>
    <submittedName>
        <fullName evidence="2">Uncharacterized protein</fullName>
    </submittedName>
</protein>
<accession>A0AAD5UGU4</accession>
<comment type="caution">
    <text evidence="2">The sequence shown here is derived from an EMBL/GenBank/DDBJ whole genome shotgun (WGS) entry which is preliminary data.</text>
</comment>
<name>A0AAD5UGU4_9FUNG</name>
<gene>
    <name evidence="2" type="ORF">HK103_006549</name>
</gene>
<keyword evidence="3" id="KW-1185">Reference proteome</keyword>